<accession>A0ABT2UTM4</accession>
<organism evidence="1 2">
    <name type="scientific">Paenibacillus baimaensis</name>
    <dbReference type="NCBI Taxonomy" id="2982185"/>
    <lineage>
        <taxon>Bacteria</taxon>
        <taxon>Bacillati</taxon>
        <taxon>Bacillota</taxon>
        <taxon>Bacilli</taxon>
        <taxon>Bacillales</taxon>
        <taxon>Paenibacillaceae</taxon>
        <taxon>Paenibacillus</taxon>
    </lineage>
</organism>
<dbReference type="EMBL" id="JAOQIO010000124">
    <property type="protein sequence ID" value="MCU6798013.1"/>
    <property type="molecule type" value="Genomic_DNA"/>
</dbReference>
<name>A0ABT2UTM4_9BACL</name>
<protein>
    <submittedName>
        <fullName evidence="1">Uncharacterized protein</fullName>
    </submittedName>
</protein>
<evidence type="ECO:0000313" key="1">
    <source>
        <dbReference type="EMBL" id="MCU6798013.1"/>
    </source>
</evidence>
<keyword evidence="2" id="KW-1185">Reference proteome</keyword>
<comment type="caution">
    <text evidence="1">The sequence shown here is derived from an EMBL/GenBank/DDBJ whole genome shotgun (WGS) entry which is preliminary data.</text>
</comment>
<gene>
    <name evidence="1" type="ORF">OB236_38400</name>
</gene>
<proteinExistence type="predicted"/>
<evidence type="ECO:0000313" key="2">
    <source>
        <dbReference type="Proteomes" id="UP001652445"/>
    </source>
</evidence>
<sequence>MQQTLSEEDSMMAWLDRRIEPCQDVVTFLFYQRQFKKMWIESFGNIDSIPKEYKEKVAQAYAMLLLWS</sequence>
<dbReference type="Proteomes" id="UP001652445">
    <property type="component" value="Unassembled WGS sequence"/>
</dbReference>
<dbReference type="RefSeq" id="WP_262688694.1">
    <property type="nucleotide sequence ID" value="NZ_JAOQIO010000124.1"/>
</dbReference>
<reference evidence="1 2" key="1">
    <citation type="submission" date="2022-09" db="EMBL/GenBank/DDBJ databases">
        <authorList>
            <person name="Han X.L."/>
            <person name="Wang Q."/>
            <person name="Lu T."/>
        </authorList>
    </citation>
    <scope>NUCLEOTIDE SEQUENCE [LARGE SCALE GENOMIC DNA]</scope>
    <source>
        <strain evidence="1 2">WQ 127069</strain>
    </source>
</reference>